<reference evidence="1" key="1">
    <citation type="submission" date="2023-01" db="EMBL/GenBank/DDBJ databases">
        <authorList>
            <person name="Van Ghelder C."/>
            <person name="Rancurel C."/>
        </authorList>
    </citation>
    <scope>NUCLEOTIDE SEQUENCE</scope>
    <source>
        <strain evidence="1">CNCM I-4278</strain>
    </source>
</reference>
<dbReference type="EMBL" id="CAOQHR010000010">
    <property type="protein sequence ID" value="CAI6340257.1"/>
    <property type="molecule type" value="Genomic_DNA"/>
</dbReference>
<name>A0A9W4USD8_9PLEO</name>
<gene>
    <name evidence="1" type="ORF">PDIGIT_LOCUS13432</name>
</gene>
<keyword evidence="2" id="KW-1185">Reference proteome</keyword>
<accession>A0A9W4USD8</accession>
<protein>
    <submittedName>
        <fullName evidence="1">Uncharacterized protein</fullName>
    </submittedName>
</protein>
<dbReference type="AlphaFoldDB" id="A0A9W4USD8"/>
<proteinExistence type="predicted"/>
<evidence type="ECO:0000313" key="1">
    <source>
        <dbReference type="EMBL" id="CAI6340257.1"/>
    </source>
</evidence>
<comment type="caution">
    <text evidence="1">The sequence shown here is derived from an EMBL/GenBank/DDBJ whole genome shotgun (WGS) entry which is preliminary data.</text>
</comment>
<dbReference type="Proteomes" id="UP001152607">
    <property type="component" value="Unassembled WGS sequence"/>
</dbReference>
<sequence>MHRFVMYVCYRINSSGPNLHYSDPCPRNLVPSKAHFGQLVYS</sequence>
<organism evidence="1 2">
    <name type="scientific">Periconia digitata</name>
    <dbReference type="NCBI Taxonomy" id="1303443"/>
    <lineage>
        <taxon>Eukaryota</taxon>
        <taxon>Fungi</taxon>
        <taxon>Dikarya</taxon>
        <taxon>Ascomycota</taxon>
        <taxon>Pezizomycotina</taxon>
        <taxon>Dothideomycetes</taxon>
        <taxon>Pleosporomycetidae</taxon>
        <taxon>Pleosporales</taxon>
        <taxon>Massarineae</taxon>
        <taxon>Periconiaceae</taxon>
        <taxon>Periconia</taxon>
    </lineage>
</organism>
<evidence type="ECO:0000313" key="2">
    <source>
        <dbReference type="Proteomes" id="UP001152607"/>
    </source>
</evidence>